<dbReference type="SMART" id="SM00895">
    <property type="entry name" value="FCD"/>
    <property type="match status" value="1"/>
</dbReference>
<name>A0A7Z0KC10_9MICC</name>
<dbReference type="SUPFAM" id="SSF46785">
    <property type="entry name" value="Winged helix' DNA-binding domain"/>
    <property type="match status" value="1"/>
</dbReference>
<dbReference type="InterPro" id="IPR008920">
    <property type="entry name" value="TF_FadR/GntR_C"/>
</dbReference>
<dbReference type="Gene3D" id="1.10.10.10">
    <property type="entry name" value="Winged helix-like DNA-binding domain superfamily/Winged helix DNA-binding domain"/>
    <property type="match status" value="1"/>
</dbReference>
<dbReference type="RefSeq" id="WP_179541551.1">
    <property type="nucleotide sequence ID" value="NZ_BAAALL010000002.1"/>
</dbReference>
<dbReference type="InterPro" id="IPR000485">
    <property type="entry name" value="AsnC-type_HTH_dom"/>
</dbReference>
<dbReference type="InterPro" id="IPR036388">
    <property type="entry name" value="WH-like_DNA-bd_sf"/>
</dbReference>
<keyword evidence="6" id="KW-1185">Reference proteome</keyword>
<evidence type="ECO:0000259" key="4">
    <source>
        <dbReference type="PROSITE" id="PS50949"/>
    </source>
</evidence>
<evidence type="ECO:0000256" key="3">
    <source>
        <dbReference type="ARBA" id="ARBA00023163"/>
    </source>
</evidence>
<gene>
    <name evidence="5" type="ORF">HNR09_001583</name>
</gene>
<organism evidence="5 6">
    <name type="scientific">Nesterenkonia xinjiangensis</name>
    <dbReference type="NCBI Taxonomy" id="225327"/>
    <lineage>
        <taxon>Bacteria</taxon>
        <taxon>Bacillati</taxon>
        <taxon>Actinomycetota</taxon>
        <taxon>Actinomycetes</taxon>
        <taxon>Micrococcales</taxon>
        <taxon>Micrococcaceae</taxon>
        <taxon>Nesterenkonia</taxon>
    </lineage>
</organism>
<dbReference type="InterPro" id="IPR000524">
    <property type="entry name" value="Tscrpt_reg_HTH_GntR"/>
</dbReference>
<accession>A0A7Z0KC10</accession>
<dbReference type="Pfam" id="PF00392">
    <property type="entry name" value="GntR"/>
    <property type="match status" value="1"/>
</dbReference>
<reference evidence="5 6" key="1">
    <citation type="submission" date="2020-07" db="EMBL/GenBank/DDBJ databases">
        <title>Sequencing the genomes of 1000 actinobacteria strains.</title>
        <authorList>
            <person name="Klenk H.-P."/>
        </authorList>
    </citation>
    <scope>NUCLEOTIDE SEQUENCE [LARGE SCALE GENOMIC DNA]</scope>
    <source>
        <strain evidence="5 6">DSM 15475</strain>
    </source>
</reference>
<dbReference type="CDD" id="cd07377">
    <property type="entry name" value="WHTH_GntR"/>
    <property type="match status" value="1"/>
</dbReference>
<protein>
    <submittedName>
        <fullName evidence="5">DNA-binding GntR family transcriptional regulator</fullName>
    </submittedName>
</protein>
<comment type="caution">
    <text evidence="5">The sequence shown here is derived from an EMBL/GenBank/DDBJ whole genome shotgun (WGS) entry which is preliminary data.</text>
</comment>
<evidence type="ECO:0000313" key="6">
    <source>
        <dbReference type="Proteomes" id="UP000535437"/>
    </source>
</evidence>
<dbReference type="GO" id="GO:0043565">
    <property type="term" value="F:sequence-specific DNA binding"/>
    <property type="evidence" value="ECO:0007669"/>
    <property type="project" value="InterPro"/>
</dbReference>
<dbReference type="Pfam" id="PF07729">
    <property type="entry name" value="FCD"/>
    <property type="match status" value="1"/>
</dbReference>
<dbReference type="InterPro" id="IPR011711">
    <property type="entry name" value="GntR_C"/>
</dbReference>
<dbReference type="AlphaFoldDB" id="A0A7Z0KC10"/>
<dbReference type="PROSITE" id="PS50949">
    <property type="entry name" value="HTH_GNTR"/>
    <property type="match status" value="1"/>
</dbReference>
<dbReference type="GO" id="GO:0003700">
    <property type="term" value="F:DNA-binding transcription factor activity"/>
    <property type="evidence" value="ECO:0007669"/>
    <property type="project" value="InterPro"/>
</dbReference>
<dbReference type="Gene3D" id="1.20.120.530">
    <property type="entry name" value="GntR ligand-binding domain-like"/>
    <property type="match status" value="1"/>
</dbReference>
<feature type="domain" description="HTH gntR-type" evidence="4">
    <location>
        <begin position="17"/>
        <end position="84"/>
    </location>
</feature>
<keyword evidence="3" id="KW-0804">Transcription</keyword>
<sequence length="224" mass="24528">MASSGARSALGGSLRPVSKAAAAYATLRKSIRVGDLEPGERVTLKRLSEHLGMSLTPVREALNRLESEGFVVHDPHRGTFIAELTVERIEQVYRLRCVLEPMAVRLAGERATSNDLARLHELVVACDEAGTPLETVESNEELHLAIYRLSGDALLAGFIDQLWAGMPYPSLGLYGSVSRVGQSSEEHHRIVDAMAEGRLDDAAEAMRVHIEHGREAALRNLRED</sequence>
<dbReference type="Proteomes" id="UP000535437">
    <property type="component" value="Unassembled WGS sequence"/>
</dbReference>
<dbReference type="InterPro" id="IPR036390">
    <property type="entry name" value="WH_DNA-bd_sf"/>
</dbReference>
<keyword evidence="2 5" id="KW-0238">DNA-binding</keyword>
<dbReference type="PANTHER" id="PTHR43537">
    <property type="entry name" value="TRANSCRIPTIONAL REGULATOR, GNTR FAMILY"/>
    <property type="match status" value="1"/>
</dbReference>
<dbReference type="SMART" id="SM00345">
    <property type="entry name" value="HTH_GNTR"/>
    <property type="match status" value="1"/>
</dbReference>
<evidence type="ECO:0000256" key="1">
    <source>
        <dbReference type="ARBA" id="ARBA00023015"/>
    </source>
</evidence>
<dbReference type="PANTHER" id="PTHR43537:SF45">
    <property type="entry name" value="GNTR FAMILY REGULATORY PROTEIN"/>
    <property type="match status" value="1"/>
</dbReference>
<dbReference type="PRINTS" id="PR00033">
    <property type="entry name" value="HTHASNC"/>
</dbReference>
<proteinExistence type="predicted"/>
<dbReference type="EMBL" id="JACCFY010000001">
    <property type="protein sequence ID" value="NYJ78172.1"/>
    <property type="molecule type" value="Genomic_DNA"/>
</dbReference>
<dbReference type="SUPFAM" id="SSF48008">
    <property type="entry name" value="GntR ligand-binding domain-like"/>
    <property type="match status" value="1"/>
</dbReference>
<evidence type="ECO:0000313" key="5">
    <source>
        <dbReference type="EMBL" id="NYJ78172.1"/>
    </source>
</evidence>
<keyword evidence="1" id="KW-0805">Transcription regulation</keyword>
<evidence type="ECO:0000256" key="2">
    <source>
        <dbReference type="ARBA" id="ARBA00023125"/>
    </source>
</evidence>